<evidence type="ECO:0000256" key="8">
    <source>
        <dbReference type="ARBA" id="ARBA00023128"/>
    </source>
</evidence>
<dbReference type="GO" id="GO:0005741">
    <property type="term" value="C:mitochondrial outer membrane"/>
    <property type="evidence" value="ECO:0007669"/>
    <property type="project" value="UniProtKB-SubCell"/>
</dbReference>
<feature type="transmembrane region" description="Helical" evidence="21">
    <location>
        <begin position="122"/>
        <end position="145"/>
    </location>
</feature>
<keyword evidence="5 21" id="KW-1133">Transmembrane helix</keyword>
<evidence type="ECO:0000313" key="23">
    <source>
        <dbReference type="Proteomes" id="UP000807716"/>
    </source>
</evidence>
<evidence type="ECO:0000256" key="12">
    <source>
        <dbReference type="ARBA" id="ARBA00023288"/>
    </source>
</evidence>
<evidence type="ECO:0000256" key="15">
    <source>
        <dbReference type="ARBA" id="ARBA00039056"/>
    </source>
</evidence>
<comment type="catalytic activity">
    <reaction evidence="16">
        <text>leukotriene C4 = leukotriene A4 + glutathione</text>
        <dbReference type="Rhea" id="RHEA:17617"/>
        <dbReference type="ChEBI" id="CHEBI:57463"/>
        <dbReference type="ChEBI" id="CHEBI:57925"/>
        <dbReference type="ChEBI" id="CHEBI:57973"/>
        <dbReference type="EC" id="4.4.1.20"/>
    </reaction>
    <physiologicalReaction direction="right-to-left" evidence="16">
        <dbReference type="Rhea" id="RHEA:17619"/>
    </physiologicalReaction>
</comment>
<evidence type="ECO:0000256" key="3">
    <source>
        <dbReference type="ARBA" id="ARBA00022692"/>
    </source>
</evidence>
<dbReference type="InterPro" id="IPR023352">
    <property type="entry name" value="MAPEG-like_dom_sf"/>
</dbReference>
<keyword evidence="4" id="KW-1000">Mitochondrion outer membrane</keyword>
<dbReference type="Gene3D" id="1.20.120.550">
    <property type="entry name" value="Membrane associated eicosanoid/glutathione metabolism-like domain"/>
    <property type="match status" value="1"/>
</dbReference>
<comment type="pathway">
    <text evidence="13">Lipid metabolism; leukotriene C4 biosynthesis.</text>
</comment>
<evidence type="ECO:0000256" key="16">
    <source>
        <dbReference type="ARBA" id="ARBA00049298"/>
    </source>
</evidence>
<evidence type="ECO:0000256" key="5">
    <source>
        <dbReference type="ARBA" id="ARBA00022989"/>
    </source>
</evidence>
<evidence type="ECO:0000256" key="18">
    <source>
        <dbReference type="ARBA" id="ARBA00069748"/>
    </source>
</evidence>
<evidence type="ECO:0000256" key="10">
    <source>
        <dbReference type="ARBA" id="ARBA00023139"/>
    </source>
</evidence>
<evidence type="ECO:0000256" key="20">
    <source>
        <dbReference type="ARBA" id="ARBA00076908"/>
    </source>
</evidence>
<protein>
    <recommendedName>
        <fullName evidence="18">Glutathione S-transferase 3, mitochondrial</fullName>
        <ecNumber evidence="15">4.4.1.20</ecNumber>
    </recommendedName>
    <alternativeName>
        <fullName evidence="19">Glutathione peroxidase MGST3</fullName>
    </alternativeName>
    <alternativeName>
        <fullName evidence="20">LTC4 synthase MGST3</fullName>
    </alternativeName>
</protein>
<keyword evidence="7" id="KW-0443">Lipid metabolism</keyword>
<dbReference type="OrthoDB" id="410651at2759"/>
<evidence type="ECO:0000256" key="7">
    <source>
        <dbReference type="ARBA" id="ARBA00023098"/>
    </source>
</evidence>
<evidence type="ECO:0000313" key="22">
    <source>
        <dbReference type="EMBL" id="KAG0252994.1"/>
    </source>
</evidence>
<keyword evidence="9 21" id="KW-0472">Membrane</keyword>
<evidence type="ECO:0000256" key="1">
    <source>
        <dbReference type="ARBA" id="ARBA00004374"/>
    </source>
</evidence>
<name>A0A9P6TZA7_9FUNG</name>
<dbReference type="InterPro" id="IPR050997">
    <property type="entry name" value="MAPEG"/>
</dbReference>
<keyword evidence="11" id="KW-0456">Lyase</keyword>
<comment type="pathway">
    <text evidence="14">Lipid metabolism; arachidonate metabolism.</text>
</comment>
<comment type="catalytic activity">
    <reaction evidence="17">
        <text>15-deoxy-Delta(12,14)-prostaglandin J2 + glutathione = 15-deoxy-Delta(12,14)-prostaglandin J2-S-(R)-glutathione</text>
        <dbReference type="Rhea" id="RHEA:75963"/>
        <dbReference type="ChEBI" id="CHEBI:57925"/>
        <dbReference type="ChEBI" id="CHEBI:85236"/>
        <dbReference type="ChEBI" id="CHEBI:194498"/>
    </reaction>
    <physiologicalReaction direction="left-to-right" evidence="17">
        <dbReference type="Rhea" id="RHEA:75964"/>
    </physiologicalReaction>
</comment>
<keyword evidence="23" id="KW-1185">Reference proteome</keyword>
<dbReference type="Proteomes" id="UP000807716">
    <property type="component" value="Unassembled WGS sequence"/>
</dbReference>
<dbReference type="GO" id="GO:0004364">
    <property type="term" value="F:glutathione transferase activity"/>
    <property type="evidence" value="ECO:0007669"/>
    <property type="project" value="TreeGrafter"/>
</dbReference>
<organism evidence="22 23">
    <name type="scientific">Actinomortierella ambigua</name>
    <dbReference type="NCBI Taxonomy" id="1343610"/>
    <lineage>
        <taxon>Eukaryota</taxon>
        <taxon>Fungi</taxon>
        <taxon>Fungi incertae sedis</taxon>
        <taxon>Mucoromycota</taxon>
        <taxon>Mortierellomycotina</taxon>
        <taxon>Mortierellomycetes</taxon>
        <taxon>Mortierellales</taxon>
        <taxon>Mortierellaceae</taxon>
        <taxon>Actinomortierella</taxon>
    </lineage>
</organism>
<keyword evidence="6" id="KW-0560">Oxidoreductase</keyword>
<dbReference type="EC" id="4.4.1.20" evidence="15"/>
<feature type="transmembrane region" description="Helical" evidence="21">
    <location>
        <begin position="77"/>
        <end position="102"/>
    </location>
</feature>
<dbReference type="SUPFAM" id="SSF161084">
    <property type="entry name" value="MAPEG domain-like"/>
    <property type="match status" value="1"/>
</dbReference>
<gene>
    <name evidence="22" type="primary">MGST3</name>
    <name evidence="22" type="ORF">DFQ27_007727</name>
</gene>
<dbReference type="GO" id="GO:0005783">
    <property type="term" value="C:endoplasmic reticulum"/>
    <property type="evidence" value="ECO:0007669"/>
    <property type="project" value="TreeGrafter"/>
</dbReference>
<evidence type="ECO:0000256" key="11">
    <source>
        <dbReference type="ARBA" id="ARBA00023239"/>
    </source>
</evidence>
<dbReference type="GO" id="GO:0006629">
    <property type="term" value="P:lipid metabolic process"/>
    <property type="evidence" value="ECO:0007669"/>
    <property type="project" value="UniProtKB-KW"/>
</dbReference>
<dbReference type="EMBL" id="JAAAJB010000616">
    <property type="protein sequence ID" value="KAG0252994.1"/>
    <property type="molecule type" value="Genomic_DNA"/>
</dbReference>
<dbReference type="GO" id="GO:0004464">
    <property type="term" value="F:leukotriene-C4 synthase activity"/>
    <property type="evidence" value="ECO:0007669"/>
    <property type="project" value="UniProtKB-EC"/>
</dbReference>
<evidence type="ECO:0000256" key="13">
    <source>
        <dbReference type="ARBA" id="ARBA00037884"/>
    </source>
</evidence>
<keyword evidence="2" id="KW-0808">Transferase</keyword>
<sequence length="148" mass="16332">MPVLHIAPEYGYVILSAISTGLFVTYLGVQVGTYRKVADVPLPNMYAEASEAKVDKKKHIFNCYQRAHQNTLELYQYYLVLLMIGGLYHPLAATVGNALWLVGRFFYARGYQTGDPKARGGLGLLFHLGELVQMGLSGALAYQLLTSA</sequence>
<evidence type="ECO:0000256" key="4">
    <source>
        <dbReference type="ARBA" id="ARBA00022787"/>
    </source>
</evidence>
<keyword evidence="10" id="KW-0564">Palmitate</keyword>
<dbReference type="FunFam" id="1.20.120.550:FF:000004">
    <property type="entry name" value="Microsomal glutathione S-transferase 3"/>
    <property type="match status" value="1"/>
</dbReference>
<feature type="transmembrane region" description="Helical" evidence="21">
    <location>
        <begin position="12"/>
        <end position="29"/>
    </location>
</feature>
<evidence type="ECO:0000256" key="2">
    <source>
        <dbReference type="ARBA" id="ARBA00022679"/>
    </source>
</evidence>
<evidence type="ECO:0000256" key="6">
    <source>
        <dbReference type="ARBA" id="ARBA00023002"/>
    </source>
</evidence>
<evidence type="ECO:0000256" key="19">
    <source>
        <dbReference type="ARBA" id="ARBA00075145"/>
    </source>
</evidence>
<dbReference type="PANTHER" id="PTHR10250:SF26">
    <property type="entry name" value="GLUTATHIONE S-TRANSFERASE 3, MITOCHONDRIAL"/>
    <property type="match status" value="1"/>
</dbReference>
<comment type="caution">
    <text evidence="22">The sequence shown here is derived from an EMBL/GenBank/DDBJ whole genome shotgun (WGS) entry which is preliminary data.</text>
</comment>
<evidence type="ECO:0000256" key="9">
    <source>
        <dbReference type="ARBA" id="ARBA00023136"/>
    </source>
</evidence>
<keyword evidence="12" id="KW-0449">Lipoprotein</keyword>
<dbReference type="PANTHER" id="PTHR10250">
    <property type="entry name" value="MICROSOMAL GLUTATHIONE S-TRANSFERASE"/>
    <property type="match status" value="1"/>
</dbReference>
<evidence type="ECO:0000256" key="17">
    <source>
        <dbReference type="ARBA" id="ARBA00051411"/>
    </source>
</evidence>
<proteinExistence type="predicted"/>
<keyword evidence="3 21" id="KW-0812">Transmembrane</keyword>
<evidence type="ECO:0000256" key="21">
    <source>
        <dbReference type="SAM" id="Phobius"/>
    </source>
</evidence>
<accession>A0A9P6TZA7</accession>
<reference evidence="22" key="1">
    <citation type="journal article" date="2020" name="Fungal Divers.">
        <title>Resolving the Mortierellaceae phylogeny through synthesis of multi-gene phylogenetics and phylogenomics.</title>
        <authorList>
            <person name="Vandepol N."/>
            <person name="Liber J."/>
            <person name="Desiro A."/>
            <person name="Na H."/>
            <person name="Kennedy M."/>
            <person name="Barry K."/>
            <person name="Grigoriev I.V."/>
            <person name="Miller A.N."/>
            <person name="O'Donnell K."/>
            <person name="Stajich J.E."/>
            <person name="Bonito G."/>
        </authorList>
    </citation>
    <scope>NUCLEOTIDE SEQUENCE</scope>
    <source>
        <strain evidence="22">BC1065</strain>
    </source>
</reference>
<dbReference type="GO" id="GO:0005635">
    <property type="term" value="C:nuclear envelope"/>
    <property type="evidence" value="ECO:0007669"/>
    <property type="project" value="TreeGrafter"/>
</dbReference>
<dbReference type="GO" id="GO:0004602">
    <property type="term" value="F:glutathione peroxidase activity"/>
    <property type="evidence" value="ECO:0007669"/>
    <property type="project" value="TreeGrafter"/>
</dbReference>
<dbReference type="Pfam" id="PF01124">
    <property type="entry name" value="MAPEG"/>
    <property type="match status" value="1"/>
</dbReference>
<dbReference type="InterPro" id="IPR001129">
    <property type="entry name" value="Membr-assoc_MAPEG"/>
</dbReference>
<keyword evidence="8" id="KW-0496">Mitochondrion</keyword>
<evidence type="ECO:0000256" key="14">
    <source>
        <dbReference type="ARBA" id="ARBA00037916"/>
    </source>
</evidence>
<dbReference type="AlphaFoldDB" id="A0A9P6TZA7"/>
<comment type="subcellular location">
    <subcellularLocation>
        <location evidence="1">Mitochondrion outer membrane</location>
        <topology evidence="1">Multi-pass membrane protein</topology>
    </subcellularLocation>
</comment>